<feature type="region of interest" description="Disordered" evidence="1">
    <location>
        <begin position="1"/>
        <end position="22"/>
    </location>
</feature>
<dbReference type="HOGENOM" id="CLU_3424068_0_0_11"/>
<dbReference type="Proteomes" id="UP000006078">
    <property type="component" value="Unassembled WGS sequence"/>
</dbReference>
<gene>
    <name evidence="2" type="ORF">HMPREF9719_00172</name>
</gene>
<dbReference type="AlphaFoldDB" id="K0YIA5"/>
<reference evidence="2 3" key="1">
    <citation type="submission" date="2012-08" db="EMBL/GenBank/DDBJ databases">
        <title>The Genome Sequence of Turicella otitidis ATCC 51513.</title>
        <authorList>
            <consortium name="The Broad Institute Genome Sequencing Platform"/>
            <person name="Earl A."/>
            <person name="Ward D."/>
            <person name="Feldgarden M."/>
            <person name="Gevers D."/>
            <person name="Huys G."/>
            <person name="Walker B."/>
            <person name="Young S.K."/>
            <person name="Zeng Q."/>
            <person name="Gargeya S."/>
            <person name="Fitzgerald M."/>
            <person name="Haas B."/>
            <person name="Abouelleil A."/>
            <person name="Alvarado L."/>
            <person name="Arachchi H.M."/>
            <person name="Berlin A.M."/>
            <person name="Chapman S.B."/>
            <person name="Goldberg J."/>
            <person name="Griggs A."/>
            <person name="Gujja S."/>
            <person name="Hansen M."/>
            <person name="Howarth C."/>
            <person name="Imamovic A."/>
            <person name="Larimer J."/>
            <person name="McCowen C."/>
            <person name="Montmayeur A."/>
            <person name="Murphy C."/>
            <person name="Neiman D."/>
            <person name="Pearson M."/>
            <person name="Priest M."/>
            <person name="Roberts A."/>
            <person name="Saif S."/>
            <person name="Shea T."/>
            <person name="Sisk P."/>
            <person name="Sykes S."/>
            <person name="Wortman J."/>
            <person name="Nusbaum C."/>
            <person name="Birren B."/>
        </authorList>
    </citation>
    <scope>NUCLEOTIDE SEQUENCE [LARGE SCALE GENOMIC DNA]</scope>
    <source>
        <strain evidence="2 3">ATCC 51513</strain>
    </source>
</reference>
<dbReference type="EMBL" id="AHAE01000009">
    <property type="protein sequence ID" value="EJZ82903.1"/>
    <property type="molecule type" value="Genomic_DNA"/>
</dbReference>
<sequence length="22" mass="2166">GQSAGESAGGAMAEALRRAGYR</sequence>
<protein>
    <submittedName>
        <fullName evidence="2">Uncharacterized protein</fullName>
    </submittedName>
</protein>
<accession>K0YIA5</accession>
<feature type="non-terminal residue" evidence="2">
    <location>
        <position position="1"/>
    </location>
</feature>
<evidence type="ECO:0000313" key="2">
    <source>
        <dbReference type="EMBL" id="EJZ82903.1"/>
    </source>
</evidence>
<feature type="compositionally biased region" description="Low complexity" evidence="1">
    <location>
        <begin position="1"/>
        <end position="14"/>
    </location>
</feature>
<evidence type="ECO:0000313" key="3">
    <source>
        <dbReference type="Proteomes" id="UP000006078"/>
    </source>
</evidence>
<proteinExistence type="predicted"/>
<keyword evidence="3" id="KW-1185">Reference proteome</keyword>
<organism evidence="2 3">
    <name type="scientific">Corynebacterium otitidis ATCC 51513</name>
    <dbReference type="NCBI Taxonomy" id="883169"/>
    <lineage>
        <taxon>Bacteria</taxon>
        <taxon>Bacillati</taxon>
        <taxon>Actinomycetota</taxon>
        <taxon>Actinomycetes</taxon>
        <taxon>Mycobacteriales</taxon>
        <taxon>Corynebacteriaceae</taxon>
        <taxon>Corynebacterium</taxon>
    </lineage>
</organism>
<name>K0YIA5_9CORY</name>
<comment type="caution">
    <text evidence="2">The sequence shown here is derived from an EMBL/GenBank/DDBJ whole genome shotgun (WGS) entry which is preliminary data.</text>
</comment>
<evidence type="ECO:0000256" key="1">
    <source>
        <dbReference type="SAM" id="MobiDB-lite"/>
    </source>
</evidence>